<evidence type="ECO:0000259" key="1">
    <source>
        <dbReference type="PROSITE" id="PS51340"/>
    </source>
</evidence>
<dbReference type="InterPro" id="IPR052716">
    <property type="entry name" value="MOSC_domain"/>
</dbReference>
<dbReference type="GO" id="GO:0003824">
    <property type="term" value="F:catalytic activity"/>
    <property type="evidence" value="ECO:0007669"/>
    <property type="project" value="InterPro"/>
</dbReference>
<dbReference type="PANTHER" id="PTHR36930:SF1">
    <property type="entry name" value="MOSC DOMAIN-CONTAINING PROTEIN"/>
    <property type="match status" value="1"/>
</dbReference>
<dbReference type="EMBL" id="MDHJ01000001">
    <property type="protein sequence ID" value="OUE08246.1"/>
    <property type="molecule type" value="Genomic_DNA"/>
</dbReference>
<dbReference type="PROSITE" id="PS51340">
    <property type="entry name" value="MOSC"/>
    <property type="match status" value="1"/>
</dbReference>
<dbReference type="SUPFAM" id="SSF50800">
    <property type="entry name" value="PK beta-barrel domain-like"/>
    <property type="match status" value="1"/>
</dbReference>
<dbReference type="InterPro" id="IPR005302">
    <property type="entry name" value="MoCF_Sase_C"/>
</dbReference>
<proteinExistence type="predicted"/>
<feature type="domain" description="MOSC" evidence="1">
    <location>
        <begin position="22"/>
        <end position="172"/>
    </location>
</feature>
<dbReference type="GO" id="GO:0030151">
    <property type="term" value="F:molybdenum ion binding"/>
    <property type="evidence" value="ECO:0007669"/>
    <property type="project" value="InterPro"/>
</dbReference>
<dbReference type="AlphaFoldDB" id="A0A251XRU8"/>
<evidence type="ECO:0000313" key="2">
    <source>
        <dbReference type="EMBL" id="OUE08246.1"/>
    </source>
</evidence>
<dbReference type="Proteomes" id="UP000195106">
    <property type="component" value="Unassembled WGS sequence"/>
</dbReference>
<name>A0A251XRU8_9MICO</name>
<comment type="caution">
    <text evidence="2">The sequence shown here is derived from an EMBL/GenBank/DDBJ whole genome shotgun (WGS) entry which is preliminary data.</text>
</comment>
<sequence length="184" mass="19245">MQPSASPRIVAVARDDAHRFSKPVRPSITLLAGLGVEGDAHLGTTVQHLSRKRRDPDAPNLRQVHLVHAELHAELAEQGFDIGPGDLGENVTTSGVPLLDLPTGTRLHLGDAAVVEITGLRNPCSQIDGLAKGAMKAVLGRDADGNVVRKSGVMGVVITGGEVRPDDAVRVELPAGAHEALQPV</sequence>
<accession>A0A251XRU8</accession>
<evidence type="ECO:0000313" key="3">
    <source>
        <dbReference type="Proteomes" id="UP000195106"/>
    </source>
</evidence>
<dbReference type="GO" id="GO:0030170">
    <property type="term" value="F:pyridoxal phosphate binding"/>
    <property type="evidence" value="ECO:0007669"/>
    <property type="project" value="InterPro"/>
</dbReference>
<dbReference type="PANTHER" id="PTHR36930">
    <property type="entry name" value="METAL-SULFUR CLUSTER BIOSYNTHESIS PROTEINS YUAD-RELATED"/>
    <property type="match status" value="1"/>
</dbReference>
<organism evidence="2 3">
    <name type="scientific">Clavibacter michiganensis</name>
    <dbReference type="NCBI Taxonomy" id="28447"/>
    <lineage>
        <taxon>Bacteria</taxon>
        <taxon>Bacillati</taxon>
        <taxon>Actinomycetota</taxon>
        <taxon>Actinomycetes</taxon>
        <taxon>Micrococcales</taxon>
        <taxon>Microbacteriaceae</taxon>
        <taxon>Clavibacter</taxon>
    </lineage>
</organism>
<protein>
    <submittedName>
        <fullName evidence="2">MOSC domain protein</fullName>
    </submittedName>
</protein>
<gene>
    <name evidence="2" type="ORF">CMsap09_04805</name>
</gene>
<dbReference type="Pfam" id="PF03473">
    <property type="entry name" value="MOSC"/>
    <property type="match status" value="1"/>
</dbReference>
<dbReference type="InterPro" id="IPR011037">
    <property type="entry name" value="Pyrv_Knase-like_insert_dom_sf"/>
</dbReference>
<reference evidence="2 3" key="1">
    <citation type="submission" date="2016-08" db="EMBL/GenBank/DDBJ databases">
        <title>Genome sequence of Clavibacter michiganensis spp. strain CASJ009.</title>
        <authorList>
            <person name="Thapa S.P."/>
            <person name="Coaker G."/>
        </authorList>
    </citation>
    <scope>NUCLEOTIDE SEQUENCE [LARGE SCALE GENOMIC DNA]</scope>
    <source>
        <strain evidence="2">CASJ009</strain>
    </source>
</reference>
<dbReference type="Gene3D" id="2.40.33.20">
    <property type="entry name" value="PK beta-barrel domain-like"/>
    <property type="match status" value="1"/>
</dbReference>